<evidence type="ECO:0000256" key="4">
    <source>
        <dbReference type="ARBA" id="ARBA00023293"/>
    </source>
</evidence>
<dbReference type="Gene3D" id="6.10.250.780">
    <property type="match status" value="1"/>
</dbReference>
<dbReference type="EMBL" id="JADBJN010000003">
    <property type="protein sequence ID" value="KAG5671959.1"/>
    <property type="molecule type" value="Genomic_DNA"/>
</dbReference>
<sequence length="657" mass="73960">MTCPFVQRKPVDAFQRQQSTVADFDLQDINDDSLNLKHINEALQLLTAPSNQAINQALQSLTEKYGEKYPILVKLVEEKNNISSFPNYDYLADIQNALMEVDEATVVDVLVLLGEELIETSCKGIIEKAFKSLGQNMKEMIASLDGVYDVLKLQEEDLTDAGFIASENELIFTSDRMCVAYVLLGILQRLSKKLYGEHSVITMEVIEGSVQKFRYLFSITEEEKPEAPTREISSDPKDLLMSNKTYCKMFPWHFIFDESLDLIQVGAAFTKLFKNYLKTTKSVTNFFRFKRPVGLKLEFDEIAKRTNTPFLLSLRSSRPDFVAKGLEIKGQMVLCKNSNRKTLMFIGSPSLDGLEGLTCNGLFLSDIPIFDATREVILVGEQARAQDGLKLRMAKLKKEVEEGHEAVSEERKKNVSLLQLIFPDEVAERLWLGKPVDAQTYDNVTMLFSDIVGFTSICSTATPLQVISMLESLYKVFDEYCGIFDVYKVETIGDAYCVAKGLERNSKTMQYDASKVAFMAMKMIETCSKHVTHSGKNIQMRIGCHTATVLSGVVGRKMPRFCLMGHHVTIANKFESGSEAGKINISSTTKKALELIPEFKFEFTERDSSFLPKEYSAAPNETCYFLEGFKHTLVDANSDISIHIDAAIKQINSESKN</sequence>
<evidence type="ECO:0000256" key="2">
    <source>
        <dbReference type="ARBA" id="ARBA00022741"/>
    </source>
</evidence>
<dbReference type="SMART" id="SM00044">
    <property type="entry name" value="CYCc"/>
    <property type="match status" value="1"/>
</dbReference>
<dbReference type="InterPro" id="IPR042463">
    <property type="entry name" value="HNOB_dom_associated_sf"/>
</dbReference>
<dbReference type="Gene3D" id="3.30.70.1230">
    <property type="entry name" value="Nucleotide cyclase"/>
    <property type="match status" value="1"/>
</dbReference>
<dbReference type="Pfam" id="PF00211">
    <property type="entry name" value="Guanylate_cyc"/>
    <property type="match status" value="1"/>
</dbReference>
<dbReference type="InterPro" id="IPR011645">
    <property type="entry name" value="HNOB_dom_associated"/>
</dbReference>
<dbReference type="GO" id="GO:0070482">
    <property type="term" value="P:response to oxygen levels"/>
    <property type="evidence" value="ECO:0007669"/>
    <property type="project" value="TreeGrafter"/>
</dbReference>
<accession>A0A9J6BQC3</accession>
<dbReference type="InterPro" id="IPR029787">
    <property type="entry name" value="Nucleotide_cyclase"/>
</dbReference>
<comment type="caution">
    <text evidence="6">The sequence shown here is derived from an EMBL/GenBank/DDBJ whole genome shotgun (WGS) entry which is preliminary data.</text>
</comment>
<dbReference type="PANTHER" id="PTHR45655:SF6">
    <property type="entry name" value="HEAD-SPECIFIC GUANYLATE CYCLASE"/>
    <property type="match status" value="1"/>
</dbReference>
<dbReference type="InterPro" id="IPR011644">
    <property type="entry name" value="Heme_NO-bd"/>
</dbReference>
<evidence type="ECO:0000313" key="7">
    <source>
        <dbReference type="Proteomes" id="UP001107558"/>
    </source>
</evidence>
<evidence type="ECO:0000259" key="5">
    <source>
        <dbReference type="PROSITE" id="PS50125"/>
    </source>
</evidence>
<dbReference type="EC" id="4.6.1.2" evidence="1"/>
<evidence type="ECO:0000313" key="6">
    <source>
        <dbReference type="EMBL" id="KAG5671959.1"/>
    </source>
</evidence>
<dbReference type="PANTHER" id="PTHR45655">
    <property type="entry name" value="GUANYLATE CYCLASE SOLUBLE SUBUNIT BETA-2"/>
    <property type="match status" value="1"/>
</dbReference>
<reference evidence="6" key="1">
    <citation type="submission" date="2021-03" db="EMBL/GenBank/DDBJ databases">
        <title>Chromosome level genome of the anhydrobiotic midge Polypedilum vanderplanki.</title>
        <authorList>
            <person name="Yoshida Y."/>
            <person name="Kikawada T."/>
            <person name="Gusev O."/>
        </authorList>
    </citation>
    <scope>NUCLEOTIDE SEQUENCE</scope>
    <source>
        <strain evidence="6">NIAS01</strain>
        <tissue evidence="6">Whole body or cell culture</tissue>
    </source>
</reference>
<dbReference type="Gene3D" id="3.30.450.260">
    <property type="entry name" value="Haem NO binding associated domain"/>
    <property type="match status" value="1"/>
</dbReference>
<evidence type="ECO:0000256" key="3">
    <source>
        <dbReference type="ARBA" id="ARBA00023239"/>
    </source>
</evidence>
<dbReference type="OrthoDB" id="6127067at2759"/>
<feature type="domain" description="Guanylate cyclase" evidence="5">
    <location>
        <begin position="445"/>
        <end position="575"/>
    </location>
</feature>
<dbReference type="Pfam" id="PF07700">
    <property type="entry name" value="HNOB"/>
    <property type="match status" value="1"/>
</dbReference>
<dbReference type="GO" id="GO:0004383">
    <property type="term" value="F:guanylate cyclase activity"/>
    <property type="evidence" value="ECO:0007669"/>
    <property type="project" value="UniProtKB-EC"/>
</dbReference>
<dbReference type="GO" id="GO:0008074">
    <property type="term" value="C:guanylate cyclase complex, soluble"/>
    <property type="evidence" value="ECO:0007669"/>
    <property type="project" value="TreeGrafter"/>
</dbReference>
<dbReference type="PROSITE" id="PS50125">
    <property type="entry name" value="GUANYLATE_CYCLASE_2"/>
    <property type="match status" value="1"/>
</dbReference>
<keyword evidence="4" id="KW-0141">cGMP biosynthesis</keyword>
<proteinExistence type="predicted"/>
<dbReference type="Proteomes" id="UP001107558">
    <property type="component" value="Chromosome 3"/>
</dbReference>
<dbReference type="Gene3D" id="3.90.1520.10">
    <property type="entry name" value="H-NOX domain"/>
    <property type="match status" value="1"/>
</dbReference>
<gene>
    <name evidence="6" type="ORF">PVAND_002125</name>
</gene>
<keyword evidence="2" id="KW-0547">Nucleotide-binding</keyword>
<name>A0A9J6BQC3_POLVA</name>
<dbReference type="GO" id="GO:0000166">
    <property type="term" value="F:nucleotide binding"/>
    <property type="evidence" value="ECO:0007669"/>
    <property type="project" value="UniProtKB-KW"/>
</dbReference>
<dbReference type="GO" id="GO:0019934">
    <property type="term" value="P:cGMP-mediated signaling"/>
    <property type="evidence" value="ECO:0007669"/>
    <property type="project" value="TreeGrafter"/>
</dbReference>
<dbReference type="InterPro" id="IPR038158">
    <property type="entry name" value="H-NOX_domain_sf"/>
</dbReference>
<dbReference type="Pfam" id="PF07701">
    <property type="entry name" value="HNOBA"/>
    <property type="match status" value="2"/>
</dbReference>
<dbReference type="AlphaFoldDB" id="A0A9J6BQC3"/>
<organism evidence="6 7">
    <name type="scientific">Polypedilum vanderplanki</name>
    <name type="common">Sleeping chironomid midge</name>
    <dbReference type="NCBI Taxonomy" id="319348"/>
    <lineage>
        <taxon>Eukaryota</taxon>
        <taxon>Metazoa</taxon>
        <taxon>Ecdysozoa</taxon>
        <taxon>Arthropoda</taxon>
        <taxon>Hexapoda</taxon>
        <taxon>Insecta</taxon>
        <taxon>Pterygota</taxon>
        <taxon>Neoptera</taxon>
        <taxon>Endopterygota</taxon>
        <taxon>Diptera</taxon>
        <taxon>Nematocera</taxon>
        <taxon>Chironomoidea</taxon>
        <taxon>Chironomidae</taxon>
        <taxon>Chironominae</taxon>
        <taxon>Polypedilum</taxon>
        <taxon>Polypedilum</taxon>
    </lineage>
</organism>
<keyword evidence="7" id="KW-1185">Reference proteome</keyword>
<dbReference type="GO" id="GO:0020037">
    <property type="term" value="F:heme binding"/>
    <property type="evidence" value="ECO:0007669"/>
    <property type="project" value="InterPro"/>
</dbReference>
<dbReference type="InterPro" id="IPR001054">
    <property type="entry name" value="A/G_cyclase"/>
</dbReference>
<keyword evidence="3" id="KW-0456">Lyase</keyword>
<dbReference type="SUPFAM" id="SSF55073">
    <property type="entry name" value="Nucleotide cyclase"/>
    <property type="match status" value="1"/>
</dbReference>
<evidence type="ECO:0000256" key="1">
    <source>
        <dbReference type="ARBA" id="ARBA00012202"/>
    </source>
</evidence>
<dbReference type="CDD" id="cd07302">
    <property type="entry name" value="CHD"/>
    <property type="match status" value="1"/>
</dbReference>
<protein>
    <recommendedName>
        <fullName evidence="1">guanylate cyclase</fullName>
        <ecNumber evidence="1">4.6.1.2</ecNumber>
    </recommendedName>
</protein>